<evidence type="ECO:0000259" key="8">
    <source>
        <dbReference type="Pfam" id="PF16901"/>
    </source>
</evidence>
<feature type="domain" description="Alpha-glycerophosphate oxidase C-terminal" evidence="8">
    <location>
        <begin position="422"/>
        <end position="524"/>
    </location>
</feature>
<evidence type="ECO:0000256" key="6">
    <source>
        <dbReference type="SAM" id="MobiDB-lite"/>
    </source>
</evidence>
<dbReference type="Pfam" id="PF16901">
    <property type="entry name" value="DAO_C"/>
    <property type="match status" value="1"/>
</dbReference>
<feature type="domain" description="FAD dependent oxidoreductase" evidence="7">
    <location>
        <begin position="36"/>
        <end position="391"/>
    </location>
</feature>
<comment type="caution">
    <text evidence="9">The sequence shown here is derived from an EMBL/GenBank/DDBJ whole genome shotgun (WGS) entry which is preliminary data.</text>
</comment>
<keyword evidence="10" id="KW-1185">Reference proteome</keyword>
<dbReference type="InterPro" id="IPR038299">
    <property type="entry name" value="DAO_C_sf"/>
</dbReference>
<dbReference type="PANTHER" id="PTHR11985">
    <property type="entry name" value="GLYCEROL-3-PHOSPHATE DEHYDROGENASE"/>
    <property type="match status" value="1"/>
</dbReference>
<evidence type="ECO:0000256" key="1">
    <source>
        <dbReference type="ARBA" id="ARBA00001974"/>
    </source>
</evidence>
<comment type="cofactor">
    <cofactor evidence="1">
        <name>FAD</name>
        <dbReference type="ChEBI" id="CHEBI:57692"/>
    </cofactor>
</comment>
<dbReference type="Pfam" id="PF01266">
    <property type="entry name" value="DAO"/>
    <property type="match status" value="1"/>
</dbReference>
<dbReference type="InterPro" id="IPR036188">
    <property type="entry name" value="FAD/NAD-bd_sf"/>
</dbReference>
<feature type="region of interest" description="Disordered" evidence="6">
    <location>
        <begin position="1"/>
        <end position="28"/>
    </location>
</feature>
<name>A0ABQ7FQU6_9ACTN</name>
<evidence type="ECO:0000256" key="4">
    <source>
        <dbReference type="ARBA" id="ARBA00022827"/>
    </source>
</evidence>
<keyword evidence="3" id="KW-0285">Flavoprotein</keyword>
<reference evidence="9 10" key="1">
    <citation type="submission" date="2019-10" db="EMBL/GenBank/DDBJ databases">
        <title>Streptomyces tenebrisbrunneis sp.nov., an endogenous actinomycete isolated from of Lycium ruthenicum.</title>
        <authorList>
            <person name="Ma L."/>
        </authorList>
    </citation>
    <scope>NUCLEOTIDE SEQUENCE [LARGE SCALE GENOMIC DNA]</scope>
    <source>
        <strain evidence="9 10">TRM 66187</strain>
    </source>
</reference>
<dbReference type="SUPFAM" id="SSF51905">
    <property type="entry name" value="FAD/NAD(P)-binding domain"/>
    <property type="match status" value="1"/>
</dbReference>
<dbReference type="InterPro" id="IPR006076">
    <property type="entry name" value="FAD-dep_OxRdtase"/>
</dbReference>
<feature type="compositionally biased region" description="Polar residues" evidence="6">
    <location>
        <begin position="1"/>
        <end position="15"/>
    </location>
</feature>
<gene>
    <name evidence="9" type="ORF">GCU69_07970</name>
</gene>
<dbReference type="InterPro" id="IPR031656">
    <property type="entry name" value="DAO_C"/>
</dbReference>
<proteinExistence type="inferred from homology"/>
<dbReference type="Gene3D" id="3.50.50.60">
    <property type="entry name" value="FAD/NAD(P)-binding domain"/>
    <property type="match status" value="1"/>
</dbReference>
<dbReference type="RefSeq" id="WP_098751080.1">
    <property type="nucleotide sequence ID" value="NZ_WHPN01000191.1"/>
</dbReference>
<evidence type="ECO:0000256" key="5">
    <source>
        <dbReference type="ARBA" id="ARBA00023002"/>
    </source>
</evidence>
<keyword evidence="4" id="KW-0274">FAD</keyword>
<protein>
    <submittedName>
        <fullName evidence="9">Glycerol-3-phosphate dehydrogenase/oxidase</fullName>
    </submittedName>
</protein>
<comment type="similarity">
    <text evidence="2">Belongs to the FAD-dependent glycerol-3-phosphate dehydrogenase family.</text>
</comment>
<dbReference type="Gene3D" id="1.10.8.870">
    <property type="entry name" value="Alpha-glycerophosphate oxidase, cap domain"/>
    <property type="match status" value="1"/>
</dbReference>
<dbReference type="InterPro" id="IPR000447">
    <property type="entry name" value="G3P_DH_FAD-dep"/>
</dbReference>
<evidence type="ECO:0000256" key="3">
    <source>
        <dbReference type="ARBA" id="ARBA00022630"/>
    </source>
</evidence>
<dbReference type="Gene3D" id="3.30.9.10">
    <property type="entry name" value="D-Amino Acid Oxidase, subunit A, domain 2"/>
    <property type="match status" value="1"/>
</dbReference>
<dbReference type="PANTHER" id="PTHR11985:SF31">
    <property type="entry name" value="GLYCEROL-3-PHOSPHATE DEHYDROGENASE 2"/>
    <property type="match status" value="1"/>
</dbReference>
<dbReference type="PRINTS" id="PR01001">
    <property type="entry name" value="FADG3PDH"/>
</dbReference>
<keyword evidence="5" id="KW-0560">Oxidoreductase</keyword>
<sequence length="536" mass="57860">MTTPQSVPTPGTSLAASPRSDSRAETRERLSRATYDLLVIGGGILGTSVAWHASQSGLRVAMVDAGDFAGATSSASSKLVHGGLRYLQTGAVRLVAENHHERRVLAKDVAPHLVNPLTFYLPVYKGGPHGAAKLGAGVFAYSALSAFGDGVGRVISPARAAADNPALRTENLKAVAVYGDHQMNDSRVAVMTVRAAVESGAVVLNHAEVTGLRFSRGQVTGAELRDRLDGSEFGVDARLVLNATGPWVDHLRRMEDKHVTPSIRLSKGAHVVLRRKAPWRAAMATPIDKYRITFALPWEDQLLLGTTDERYEGDPADVRATEADIDQILDEAGHSVRDEHLSRDLITYAFAGLRVLPGGPGGVESAKRETVVSEGRGGMLSVAGGKWTTYRHIGRTVINKLAKLPGGALAEDMEPLSQLPRRVPLPGVASPNAVAHRLLVDREPGSRMDPLTARQLATHYGSLSFDIARLVAEDPSLGERIHPDGPEIWAQVAYARDHEWAETAEDVLRRRTTLTVRGLDTDEVRARVQEMLDRRA</sequence>
<evidence type="ECO:0000313" key="10">
    <source>
        <dbReference type="Proteomes" id="UP000621266"/>
    </source>
</evidence>
<dbReference type="EMBL" id="WHPN01000191">
    <property type="protein sequence ID" value="KAF4409643.1"/>
    <property type="molecule type" value="Genomic_DNA"/>
</dbReference>
<evidence type="ECO:0000256" key="2">
    <source>
        <dbReference type="ARBA" id="ARBA00007330"/>
    </source>
</evidence>
<accession>A0ABQ7FQU6</accession>
<dbReference type="Proteomes" id="UP000621266">
    <property type="component" value="Unassembled WGS sequence"/>
</dbReference>
<evidence type="ECO:0000313" key="9">
    <source>
        <dbReference type="EMBL" id="KAF4409643.1"/>
    </source>
</evidence>
<organism evidence="9 10">
    <name type="scientific">Streptomyces lycii</name>
    <dbReference type="NCBI Taxonomy" id="2654337"/>
    <lineage>
        <taxon>Bacteria</taxon>
        <taxon>Bacillati</taxon>
        <taxon>Actinomycetota</taxon>
        <taxon>Actinomycetes</taxon>
        <taxon>Kitasatosporales</taxon>
        <taxon>Streptomycetaceae</taxon>
        <taxon>Streptomyces</taxon>
    </lineage>
</organism>
<evidence type="ECO:0000259" key="7">
    <source>
        <dbReference type="Pfam" id="PF01266"/>
    </source>
</evidence>